<dbReference type="NCBIfam" id="NF005253">
    <property type="entry name" value="PRK06762.1-4"/>
    <property type="match status" value="1"/>
</dbReference>
<dbReference type="Pfam" id="PF13671">
    <property type="entry name" value="AAA_33"/>
    <property type="match status" value="1"/>
</dbReference>
<dbReference type="InterPro" id="IPR027417">
    <property type="entry name" value="P-loop_NTPase"/>
</dbReference>
<reference evidence="2" key="1">
    <citation type="submission" date="2016-06" db="EMBL/GenBank/DDBJ databases">
        <authorList>
            <person name="de Vries S.P.W."/>
            <person name="Hadjirin N.F."/>
            <person name="Lay E.M."/>
            <person name="Zadoks R.N."/>
            <person name="Peacock S.J."/>
            <person name="Parkhill J."/>
            <person name="Grant A.J."/>
            <person name="Mcdougall S."/>
            <person name="Holmes M.A."/>
        </authorList>
    </citation>
    <scope>NUCLEOTIDE SEQUENCE [LARGE SCALE GENOMIC DNA]</scope>
    <source>
        <strain evidence="2">NZ1587</strain>
    </source>
</reference>
<keyword evidence="2" id="KW-1185">Reference proteome</keyword>
<evidence type="ECO:0000313" key="1">
    <source>
        <dbReference type="EMBL" id="OJF71472.1"/>
    </source>
</evidence>
<dbReference type="AlphaFoldDB" id="A0A1L8ML21"/>
<dbReference type="OrthoDB" id="9781848at2"/>
<organism evidence="1 2">
    <name type="scientific">Streptococcus bovimastitidis</name>
    <dbReference type="NCBI Taxonomy" id="1856638"/>
    <lineage>
        <taxon>Bacteria</taxon>
        <taxon>Bacillati</taxon>
        <taxon>Bacillota</taxon>
        <taxon>Bacilli</taxon>
        <taxon>Lactobacillales</taxon>
        <taxon>Streptococcaceae</taxon>
        <taxon>Streptococcus</taxon>
    </lineage>
</organism>
<dbReference type="EMBL" id="LZDD01000003">
    <property type="protein sequence ID" value="OJF71472.1"/>
    <property type="molecule type" value="Genomic_DNA"/>
</dbReference>
<dbReference type="STRING" id="1856638.A9Q68_09285"/>
<name>A0A1L8ML21_9STRE</name>
<dbReference type="SUPFAM" id="SSF52540">
    <property type="entry name" value="P-loop containing nucleoside triphosphate hydrolases"/>
    <property type="match status" value="1"/>
</dbReference>
<sequence>MTKLILIRGNSASGKTSLANALQARLGENTLLLSQDKLRREMLLAHDGFDTPTIPLLISLLSYGIKNCDYIILEGILKADWYSPVWDFISQQNQLQVFAYYYDVPFEETLKRHSARSKAEEFGAEALKRWWNHKDFLGIIPEKTFDKTVTLQEALDNILQDIKKGQE</sequence>
<comment type="caution">
    <text evidence="1">The sequence shown here is derived from an EMBL/GenBank/DDBJ whole genome shotgun (WGS) entry which is preliminary data.</text>
</comment>
<gene>
    <name evidence="1" type="ORF">A9Q68_09285</name>
</gene>
<evidence type="ECO:0000313" key="2">
    <source>
        <dbReference type="Proteomes" id="UP000182015"/>
    </source>
</evidence>
<dbReference type="Gene3D" id="3.40.50.300">
    <property type="entry name" value="P-loop containing nucleotide triphosphate hydrolases"/>
    <property type="match status" value="1"/>
</dbReference>
<dbReference type="RefSeq" id="WP_071794533.1">
    <property type="nucleotide sequence ID" value="NZ_LZDD01000003.1"/>
</dbReference>
<dbReference type="NCBIfam" id="NF005254">
    <property type="entry name" value="PRK06762.2-1"/>
    <property type="match status" value="1"/>
</dbReference>
<dbReference type="Proteomes" id="UP000182015">
    <property type="component" value="Unassembled WGS sequence"/>
</dbReference>
<proteinExistence type="predicted"/>
<protein>
    <submittedName>
        <fullName evidence="1">Zeta toxin</fullName>
    </submittedName>
</protein>
<accession>A0A1L8ML21</accession>
<dbReference type="NCBIfam" id="NF005255">
    <property type="entry name" value="PRK06762.2-2"/>
    <property type="match status" value="1"/>
</dbReference>